<name>A0AAV1PHS7_SCOSC</name>
<dbReference type="AlphaFoldDB" id="A0AAV1PHS7"/>
<comment type="caution">
    <text evidence="1">The sequence shown here is derived from an EMBL/GenBank/DDBJ whole genome shotgun (WGS) entry which is preliminary data.</text>
</comment>
<dbReference type="Proteomes" id="UP001314229">
    <property type="component" value="Unassembled WGS sequence"/>
</dbReference>
<protein>
    <submittedName>
        <fullName evidence="1">Uncharacterized protein</fullName>
    </submittedName>
</protein>
<proteinExistence type="predicted"/>
<sequence>MSPTSVHDVGERNENVLQESALCHITATHWTAYDTEAHLHRVIKKPLPAAGPKKHAAIMATQHDIKSISDRSVFAKSPITNQVNGDGDCT</sequence>
<organism evidence="1 2">
    <name type="scientific">Scomber scombrus</name>
    <name type="common">Atlantic mackerel</name>
    <name type="synonym">Scomber vernalis</name>
    <dbReference type="NCBI Taxonomy" id="13677"/>
    <lineage>
        <taxon>Eukaryota</taxon>
        <taxon>Metazoa</taxon>
        <taxon>Chordata</taxon>
        <taxon>Craniata</taxon>
        <taxon>Vertebrata</taxon>
        <taxon>Euteleostomi</taxon>
        <taxon>Actinopterygii</taxon>
        <taxon>Neopterygii</taxon>
        <taxon>Teleostei</taxon>
        <taxon>Neoteleostei</taxon>
        <taxon>Acanthomorphata</taxon>
        <taxon>Pelagiaria</taxon>
        <taxon>Scombriformes</taxon>
        <taxon>Scombridae</taxon>
        <taxon>Scomber</taxon>
    </lineage>
</organism>
<keyword evidence="2" id="KW-1185">Reference proteome</keyword>
<evidence type="ECO:0000313" key="1">
    <source>
        <dbReference type="EMBL" id="CAK6970469.1"/>
    </source>
</evidence>
<reference evidence="1 2" key="1">
    <citation type="submission" date="2024-01" db="EMBL/GenBank/DDBJ databases">
        <authorList>
            <person name="Alioto T."/>
            <person name="Alioto T."/>
            <person name="Gomez Garrido J."/>
        </authorList>
    </citation>
    <scope>NUCLEOTIDE SEQUENCE [LARGE SCALE GENOMIC DNA]</scope>
</reference>
<gene>
    <name evidence="1" type="ORF">FSCOSCO3_A006641</name>
</gene>
<dbReference type="EMBL" id="CAWUFR010000158">
    <property type="protein sequence ID" value="CAK6970469.1"/>
    <property type="molecule type" value="Genomic_DNA"/>
</dbReference>
<accession>A0AAV1PHS7</accession>
<evidence type="ECO:0000313" key="2">
    <source>
        <dbReference type="Proteomes" id="UP001314229"/>
    </source>
</evidence>